<evidence type="ECO:0000313" key="1">
    <source>
        <dbReference type="Proteomes" id="UP000095282"/>
    </source>
</evidence>
<sequence length="86" mass="10174">MIDINKMKVKCEFPLDVDTEHMLLSNGQSKLAIMKLDIVWKVADLKLEFNRGILADLGKFRKFVCYGDEKERIYMEKVRHQSLRKN</sequence>
<dbReference type="WBParaSite" id="Csp11.Scaffold629.g9307.t2">
    <property type="protein sequence ID" value="Csp11.Scaffold629.g9307.t2"/>
    <property type="gene ID" value="Csp11.Scaffold629.g9307"/>
</dbReference>
<dbReference type="AlphaFoldDB" id="A0A1I7UH92"/>
<keyword evidence="1" id="KW-1185">Reference proteome</keyword>
<dbReference type="Proteomes" id="UP000095282">
    <property type="component" value="Unplaced"/>
</dbReference>
<name>A0A1I7UH92_9PELO</name>
<accession>A0A1I7UH92</accession>
<reference evidence="2" key="1">
    <citation type="submission" date="2016-11" db="UniProtKB">
        <authorList>
            <consortium name="WormBaseParasite"/>
        </authorList>
    </citation>
    <scope>IDENTIFICATION</scope>
</reference>
<evidence type="ECO:0000313" key="2">
    <source>
        <dbReference type="WBParaSite" id="Csp11.Scaffold629.g9307.t2"/>
    </source>
</evidence>
<proteinExistence type="predicted"/>
<protein>
    <submittedName>
        <fullName evidence="2">Neur_chan_LBD domain-containing protein</fullName>
    </submittedName>
</protein>
<organism evidence="1 2">
    <name type="scientific">Caenorhabditis tropicalis</name>
    <dbReference type="NCBI Taxonomy" id="1561998"/>
    <lineage>
        <taxon>Eukaryota</taxon>
        <taxon>Metazoa</taxon>
        <taxon>Ecdysozoa</taxon>
        <taxon>Nematoda</taxon>
        <taxon>Chromadorea</taxon>
        <taxon>Rhabditida</taxon>
        <taxon>Rhabditina</taxon>
        <taxon>Rhabditomorpha</taxon>
        <taxon>Rhabditoidea</taxon>
        <taxon>Rhabditidae</taxon>
        <taxon>Peloderinae</taxon>
        <taxon>Caenorhabditis</taxon>
    </lineage>
</organism>